<keyword evidence="2" id="KW-0614">Plasmid</keyword>
<name>A0ABM8EEL4_9HYPH</name>
<evidence type="ECO:0000256" key="1">
    <source>
        <dbReference type="SAM" id="MobiDB-lite"/>
    </source>
</evidence>
<feature type="region of interest" description="Disordered" evidence="1">
    <location>
        <begin position="1"/>
        <end position="81"/>
    </location>
</feature>
<evidence type="ECO:0000313" key="2">
    <source>
        <dbReference type="EMBL" id="BDV36489.1"/>
    </source>
</evidence>
<proteinExistence type="predicted"/>
<organism evidence="2 3">
    <name type="scientific">Methylocystis iwaonis</name>
    <dbReference type="NCBI Taxonomy" id="2885079"/>
    <lineage>
        <taxon>Bacteria</taxon>
        <taxon>Pseudomonadati</taxon>
        <taxon>Pseudomonadota</taxon>
        <taxon>Alphaproteobacteria</taxon>
        <taxon>Hyphomicrobiales</taxon>
        <taxon>Methylocystaceae</taxon>
        <taxon>Methylocystis</taxon>
    </lineage>
</organism>
<geneLocation type="plasmid" evidence="2 3">
    <name>pSS37A-Re-2</name>
</geneLocation>
<sequence>MRMTKKKKPVTDADPEAVESWDNEGGAPASGDRSSVHPKSPPKPIGSRHEEKKLGPQEPCRVNAPNPAEGRDRALSQTFRG</sequence>
<accession>A0ABM8EEL4</accession>
<gene>
    <name evidence="2" type="ORF">SS37A_40190</name>
</gene>
<evidence type="ECO:0000313" key="3">
    <source>
        <dbReference type="Proteomes" id="UP001317629"/>
    </source>
</evidence>
<feature type="compositionally biased region" description="Acidic residues" evidence="1">
    <location>
        <begin position="13"/>
        <end position="22"/>
    </location>
</feature>
<dbReference type="EMBL" id="AP027144">
    <property type="protein sequence ID" value="BDV36489.1"/>
    <property type="molecule type" value="Genomic_DNA"/>
</dbReference>
<keyword evidence="3" id="KW-1185">Reference proteome</keyword>
<reference evidence="2 3" key="1">
    <citation type="journal article" date="2023" name="Int. J. Syst. Evol. Microbiol.">
        <title>Methylocystis iwaonis sp. nov., a type II methane-oxidizing bacterium from surface soil of a rice paddy field in Japan, and emended description of the genus Methylocystis (ex Whittenbury et al. 1970) Bowman et al. 1993.</title>
        <authorList>
            <person name="Kaise H."/>
            <person name="Sawadogo J.B."/>
            <person name="Alam M.S."/>
            <person name="Ueno C."/>
            <person name="Dianou D."/>
            <person name="Shinjo R."/>
            <person name="Asakawa S."/>
        </authorList>
    </citation>
    <scope>NUCLEOTIDE SEQUENCE [LARGE SCALE GENOMIC DNA]</scope>
    <source>
        <strain evidence="2 3">SS37A-Re</strain>
    </source>
</reference>
<protein>
    <submittedName>
        <fullName evidence="2">Uncharacterized protein</fullName>
    </submittedName>
</protein>
<dbReference type="Proteomes" id="UP001317629">
    <property type="component" value="Plasmid pSS37A-Re-2"/>
</dbReference>